<comment type="subcellular location">
    <subcellularLocation>
        <location evidence="1">Membrane</location>
        <topology evidence="1">Single-pass membrane protein</topology>
    </subcellularLocation>
</comment>
<evidence type="ECO:0000256" key="1">
    <source>
        <dbReference type="ARBA" id="ARBA00004167"/>
    </source>
</evidence>
<accession>A0A6A8ADY1</accession>
<evidence type="ECO:0000313" key="8">
    <source>
        <dbReference type="EMBL" id="MQY47950.1"/>
    </source>
</evidence>
<dbReference type="AlphaFoldDB" id="A0A6A8ADY1"/>
<evidence type="ECO:0000313" key="9">
    <source>
        <dbReference type="Proteomes" id="UP000435138"/>
    </source>
</evidence>
<evidence type="ECO:0000256" key="7">
    <source>
        <dbReference type="SAM" id="MobiDB-lite"/>
    </source>
</evidence>
<evidence type="ECO:0000256" key="3">
    <source>
        <dbReference type="ARBA" id="ARBA00020552"/>
    </source>
</evidence>
<evidence type="ECO:0000256" key="2">
    <source>
        <dbReference type="ARBA" id="ARBA00010270"/>
    </source>
</evidence>
<organism evidence="8 9">
    <name type="scientific">Endobacterium cereale</name>
    <dbReference type="NCBI Taxonomy" id="2663029"/>
    <lineage>
        <taxon>Bacteria</taxon>
        <taxon>Pseudomonadati</taxon>
        <taxon>Pseudomonadota</taxon>
        <taxon>Alphaproteobacteria</taxon>
        <taxon>Hyphomicrobiales</taxon>
        <taxon>Rhizobiaceae</taxon>
        <taxon>Endobacterium</taxon>
    </lineage>
</organism>
<feature type="region of interest" description="Disordered" evidence="7">
    <location>
        <begin position="231"/>
        <end position="251"/>
    </location>
</feature>
<proteinExistence type="inferred from homology"/>
<dbReference type="GO" id="GO:0016020">
    <property type="term" value="C:membrane"/>
    <property type="evidence" value="ECO:0007669"/>
    <property type="project" value="UniProtKB-SubCell"/>
</dbReference>
<comment type="caution">
    <text evidence="8">The sequence shown here is derived from an EMBL/GenBank/DDBJ whole genome shotgun (WGS) entry which is preliminary data.</text>
</comment>
<evidence type="ECO:0000256" key="4">
    <source>
        <dbReference type="ARBA" id="ARBA00022475"/>
    </source>
</evidence>
<name>A0A6A8ADY1_9HYPH</name>
<dbReference type="GO" id="GO:0030246">
    <property type="term" value="F:carbohydrate binding"/>
    <property type="evidence" value="ECO:0007669"/>
    <property type="project" value="UniProtKB-KW"/>
</dbReference>
<dbReference type="EMBL" id="WIXI01000046">
    <property type="protein sequence ID" value="MQY47950.1"/>
    <property type="molecule type" value="Genomic_DNA"/>
</dbReference>
<sequence length="251" mass="27259">MKPIVTVPLKLATCLTLGVAGVIGAVYAASFVMTDYTPHHFAHMDAPLWTDKPVVVDRSAQALERLPALVASADVPAQENSLGGEIDSVANAVPPKRSADRFELASSQNDDPMFNASQAPMDTQVNGGIVELSAAHIDWCFAQYRSYRIEDNSFQPFDAPERRECQSPHEGGMPVADASSMDDGALPLEPVNDTMTGQTVVAEEPQMVAASGGVDSSWCFAQYRSYRAEDNSYQPFDGGPRRQCLPRERSY</sequence>
<keyword evidence="4" id="KW-0472">Membrane</keyword>
<comment type="function">
    <text evidence="6">Has immunoglobulin-binding and hemagglutination properties, and can bind to mannose. Essential for virulence. May be involved in LPS biosynthesis or polysaccharide transport.</text>
</comment>
<keyword evidence="4" id="KW-1003">Cell membrane</keyword>
<protein>
    <recommendedName>
        <fullName evidence="3">Lectin-like protein BA14k</fullName>
    </recommendedName>
</protein>
<dbReference type="Pfam" id="PF07886">
    <property type="entry name" value="BA14K"/>
    <property type="match status" value="2"/>
</dbReference>
<comment type="similarity">
    <text evidence="2">Belongs to the BA14k family.</text>
</comment>
<evidence type="ECO:0000256" key="6">
    <source>
        <dbReference type="ARBA" id="ARBA00025321"/>
    </source>
</evidence>
<reference evidence="8 9" key="1">
    <citation type="submission" date="2019-11" db="EMBL/GenBank/DDBJ databases">
        <title>Genome analysis of Rhizobacterium cereale a novel genus and species isolated from maize roots in North Spain.</title>
        <authorList>
            <person name="Menendez E."/>
            <person name="Flores-Felix J.D."/>
            <person name="Ramirez-Bahena M.-H."/>
            <person name="Igual J.M."/>
            <person name="Garcia-Fraile P."/>
            <person name="Peix A."/>
            <person name="Velazquez E."/>
        </authorList>
    </citation>
    <scope>NUCLEOTIDE SEQUENCE [LARGE SCALE GENOMIC DNA]</scope>
    <source>
        <strain evidence="8 9">RZME27</strain>
    </source>
</reference>
<dbReference type="InterPro" id="IPR012413">
    <property type="entry name" value="BA14K"/>
</dbReference>
<dbReference type="Proteomes" id="UP000435138">
    <property type="component" value="Unassembled WGS sequence"/>
</dbReference>
<evidence type="ECO:0000256" key="5">
    <source>
        <dbReference type="ARBA" id="ARBA00022734"/>
    </source>
</evidence>
<dbReference type="RefSeq" id="WP_153355557.1">
    <property type="nucleotide sequence ID" value="NZ_JAYKOO010000009.1"/>
</dbReference>
<gene>
    <name evidence="8" type="ORF">GAO09_18085</name>
</gene>
<keyword evidence="5" id="KW-0430">Lectin</keyword>
<keyword evidence="9" id="KW-1185">Reference proteome</keyword>